<name>A0A829Z7U4_9FIRM</name>
<evidence type="ECO:0000313" key="1">
    <source>
        <dbReference type="EMBL" id="GFI40012.1"/>
    </source>
</evidence>
<sequence length="126" mass="14852">MDKYIYDESNGLWYELQGDYYIPCLTLPAEKGHKPIGLWGQRHKHYLQEHKRAVYTTLLTSGKLNCYLADIDEQATKMMFRLVEQMADKEGVTEQLKAESMILWIGRMNEIQARAREIVYSELIYN</sequence>
<protein>
    <recommendedName>
        <fullName evidence="3">Transposon-encoded protein TnpV</fullName>
    </recommendedName>
</protein>
<comment type="caution">
    <text evidence="1">The sequence shown here is derived from an EMBL/GenBank/DDBJ whole genome shotgun (WGS) entry which is preliminary data.</text>
</comment>
<dbReference type="AlphaFoldDB" id="A0A829Z7U4"/>
<dbReference type="Proteomes" id="UP000490821">
    <property type="component" value="Unassembled WGS sequence"/>
</dbReference>
<dbReference type="RefSeq" id="WP_160201083.1">
    <property type="nucleotide sequence ID" value="NZ_BLMI01000016.1"/>
</dbReference>
<evidence type="ECO:0008006" key="3">
    <source>
        <dbReference type="Google" id="ProtNLM"/>
    </source>
</evidence>
<dbReference type="Pfam" id="PF14198">
    <property type="entry name" value="TnpV"/>
    <property type="match status" value="1"/>
</dbReference>
<organism evidence="1 2">
    <name type="scientific">Thomasclavelia cocleata</name>
    <dbReference type="NCBI Taxonomy" id="69824"/>
    <lineage>
        <taxon>Bacteria</taxon>
        <taxon>Bacillati</taxon>
        <taxon>Bacillota</taxon>
        <taxon>Erysipelotrichia</taxon>
        <taxon>Erysipelotrichales</taxon>
        <taxon>Coprobacillaceae</taxon>
        <taxon>Thomasclavelia</taxon>
    </lineage>
</organism>
<reference evidence="1 2" key="1">
    <citation type="journal article" date="2020" name="Microbiome">
        <title>Single-cell genomics of uncultured bacteria reveals dietary fiber responders in the mouse gut microbiota.</title>
        <authorList>
            <person name="Chijiiwa R."/>
            <person name="Hosokawa M."/>
            <person name="Kogawa M."/>
            <person name="Nishikawa Y."/>
            <person name="Ide K."/>
            <person name="Sakanashi C."/>
            <person name="Takahashi K."/>
            <person name="Takeyama H."/>
        </authorList>
    </citation>
    <scope>NUCLEOTIDE SEQUENCE [LARGE SCALE GENOMIC DNA]</scope>
    <source>
        <strain evidence="1">IMSAGC_017</strain>
    </source>
</reference>
<dbReference type="InterPro" id="IPR026989">
    <property type="entry name" value="TnpV"/>
</dbReference>
<evidence type="ECO:0000313" key="2">
    <source>
        <dbReference type="Proteomes" id="UP000490821"/>
    </source>
</evidence>
<accession>A0A829Z7U4</accession>
<dbReference type="EMBL" id="BLMI01000016">
    <property type="protein sequence ID" value="GFI40012.1"/>
    <property type="molecule type" value="Genomic_DNA"/>
</dbReference>
<proteinExistence type="predicted"/>
<gene>
    <name evidence="1" type="ORF">IMSAGC017_00043</name>
</gene>